<sequence>MKSSLNKTPRFIEVRNFQVYEGMVLLSLINTRFNITLRIPNKRANVYEQILMVDSVWNKSMRIDVKSYIKQRCDERMKIEVKSGLSPKTALRRRHNNTIIETLVFLIDLVLEMGYFVETTECGGKKGTLKEEYIRTIFKNNSVVFNEKSLCFYGKRIGDYVTSREVVYGSIMIHENDKTIQNIIVLTKL</sequence>
<evidence type="ECO:0000313" key="1">
    <source>
        <dbReference type="EMBL" id="ELP92687.1"/>
    </source>
</evidence>
<gene>
    <name evidence="1" type="ORF">EIN_370390</name>
</gene>
<accession>A0A0A1UGI6</accession>
<dbReference type="OrthoDB" id="32244at2759"/>
<evidence type="ECO:0000313" key="2">
    <source>
        <dbReference type="Proteomes" id="UP000014680"/>
    </source>
</evidence>
<dbReference type="GeneID" id="14891788"/>
<dbReference type="VEuPathDB" id="AmoebaDB:EIN_370390"/>
<keyword evidence="2" id="KW-1185">Reference proteome</keyword>
<dbReference type="EMBL" id="KB206332">
    <property type="protein sequence ID" value="ELP92687.1"/>
    <property type="molecule type" value="Genomic_DNA"/>
</dbReference>
<dbReference type="AlphaFoldDB" id="A0A0A1UGI6"/>
<dbReference type="KEGG" id="eiv:EIN_370390"/>
<organism evidence="1 2">
    <name type="scientific">Entamoeba invadens IP1</name>
    <dbReference type="NCBI Taxonomy" id="370355"/>
    <lineage>
        <taxon>Eukaryota</taxon>
        <taxon>Amoebozoa</taxon>
        <taxon>Evosea</taxon>
        <taxon>Archamoebae</taxon>
        <taxon>Mastigamoebida</taxon>
        <taxon>Entamoebidae</taxon>
        <taxon>Entamoeba</taxon>
    </lineage>
</organism>
<dbReference type="Proteomes" id="UP000014680">
    <property type="component" value="Unassembled WGS sequence"/>
</dbReference>
<name>A0A0A1UGI6_ENTIV</name>
<dbReference type="RefSeq" id="XP_004259458.1">
    <property type="nucleotide sequence ID" value="XM_004259410.1"/>
</dbReference>
<proteinExistence type="predicted"/>
<protein>
    <submittedName>
        <fullName evidence="1">Uncharacterized protein</fullName>
    </submittedName>
</protein>
<reference evidence="1 2" key="1">
    <citation type="submission" date="2012-10" db="EMBL/GenBank/DDBJ databases">
        <authorList>
            <person name="Zafar N."/>
            <person name="Inman J."/>
            <person name="Hall N."/>
            <person name="Lorenzi H."/>
            <person name="Caler E."/>
        </authorList>
    </citation>
    <scope>NUCLEOTIDE SEQUENCE [LARGE SCALE GENOMIC DNA]</scope>
    <source>
        <strain evidence="1 2">IP1</strain>
    </source>
</reference>
<dbReference type="OMA" id="MIHENDK"/>